<dbReference type="Proteomes" id="UP000828048">
    <property type="component" value="Chromosome 4"/>
</dbReference>
<keyword evidence="2" id="KW-1185">Reference proteome</keyword>
<proteinExistence type="predicted"/>
<dbReference type="EMBL" id="CM037154">
    <property type="protein sequence ID" value="KAH7860374.1"/>
    <property type="molecule type" value="Genomic_DNA"/>
</dbReference>
<name>A0ACB7Z3U2_9ERIC</name>
<protein>
    <submittedName>
        <fullName evidence="1">Uncharacterized protein</fullName>
    </submittedName>
</protein>
<evidence type="ECO:0000313" key="2">
    <source>
        <dbReference type="Proteomes" id="UP000828048"/>
    </source>
</evidence>
<gene>
    <name evidence="1" type="ORF">Vadar_012726</name>
</gene>
<accession>A0ACB7Z3U2</accession>
<organism evidence="1 2">
    <name type="scientific">Vaccinium darrowii</name>
    <dbReference type="NCBI Taxonomy" id="229202"/>
    <lineage>
        <taxon>Eukaryota</taxon>
        <taxon>Viridiplantae</taxon>
        <taxon>Streptophyta</taxon>
        <taxon>Embryophyta</taxon>
        <taxon>Tracheophyta</taxon>
        <taxon>Spermatophyta</taxon>
        <taxon>Magnoliopsida</taxon>
        <taxon>eudicotyledons</taxon>
        <taxon>Gunneridae</taxon>
        <taxon>Pentapetalae</taxon>
        <taxon>asterids</taxon>
        <taxon>Ericales</taxon>
        <taxon>Ericaceae</taxon>
        <taxon>Vaccinioideae</taxon>
        <taxon>Vaccinieae</taxon>
        <taxon>Vaccinium</taxon>
    </lineage>
</organism>
<evidence type="ECO:0000313" key="1">
    <source>
        <dbReference type="EMBL" id="KAH7860374.1"/>
    </source>
</evidence>
<comment type="caution">
    <text evidence="1">The sequence shown here is derived from an EMBL/GenBank/DDBJ whole genome shotgun (WGS) entry which is preliminary data.</text>
</comment>
<sequence length="115" mass="13243">MEEEQSSTTASLKNKLKQTLCPSNKNNNNDDCLRLPEIRNKCRDLINRISFHRRRCSTVDFKYDPLSYALNFDDGGFNDDYHYERIDEAAPLRNFTAGVPRLPIKTVAKPGITCM</sequence>
<reference evidence="1 2" key="1">
    <citation type="journal article" date="2021" name="Hortic Res">
        <title>High-quality reference genome and annotation aids understanding of berry development for evergreen blueberry (Vaccinium darrowii).</title>
        <authorList>
            <person name="Yu J."/>
            <person name="Hulse-Kemp A.M."/>
            <person name="Babiker E."/>
            <person name="Staton M."/>
        </authorList>
    </citation>
    <scope>NUCLEOTIDE SEQUENCE [LARGE SCALE GENOMIC DNA]</scope>
    <source>
        <strain evidence="2">cv. NJ 8807/NJ 8810</strain>
        <tissue evidence="1">Young leaf</tissue>
    </source>
</reference>